<proteinExistence type="predicted"/>
<comment type="caution">
    <text evidence="2">The sequence shown here is derived from an EMBL/GenBank/DDBJ whole genome shotgun (WGS) entry which is preliminary data.</text>
</comment>
<organism evidence="2 3">
    <name type="scientific">Amycolatopsis cihanbeyliensis</name>
    <dbReference type="NCBI Taxonomy" id="1128664"/>
    <lineage>
        <taxon>Bacteria</taxon>
        <taxon>Bacillati</taxon>
        <taxon>Actinomycetota</taxon>
        <taxon>Actinomycetes</taxon>
        <taxon>Pseudonocardiales</taxon>
        <taxon>Pseudonocardiaceae</taxon>
        <taxon>Amycolatopsis</taxon>
    </lineage>
</organism>
<evidence type="ECO:0000256" key="1">
    <source>
        <dbReference type="SAM" id="MobiDB-lite"/>
    </source>
</evidence>
<dbReference type="AlphaFoldDB" id="A0A542DRX9"/>
<protein>
    <submittedName>
        <fullName evidence="2">Uncharacterized protein</fullName>
    </submittedName>
</protein>
<dbReference type="EMBL" id="VFML01000001">
    <property type="protein sequence ID" value="TQJ05883.1"/>
    <property type="molecule type" value="Genomic_DNA"/>
</dbReference>
<accession>A0A542DRX9</accession>
<feature type="region of interest" description="Disordered" evidence="1">
    <location>
        <begin position="122"/>
        <end position="151"/>
    </location>
</feature>
<gene>
    <name evidence="2" type="ORF">FB471_5728</name>
</gene>
<dbReference type="Proteomes" id="UP000320876">
    <property type="component" value="Unassembled WGS sequence"/>
</dbReference>
<keyword evidence="3" id="KW-1185">Reference proteome</keyword>
<sequence>MALGVTAVLLAAGGVGGYLLWSEPVPHTWEGETVAKAGGVLRAAEWDLAALAQDRDGVVNDDTRCYFAAEGEPEGDAVAVRPEVWCGAVYLPDSEQGAYWLRTDVSKGERTDGGVRLEVAPIPEGARTQRLPDGVELSRPDGRDPAGGDGGLVVPPAPPAGADLLRLLEPGAAQRQGIAPPKAEEPVVMRGWGYGVEITGHGELDRFGRGEAVRAPAQGHRLLALAITGIEGESADAEVERLILEKGGERQATRDTSLRVRIGEDERALPGARSLSAGAERVLLVSVPRGAGTADLVLAERGLRQTVSLVTGEAGEDNPAVLGRADVSTDLASLSGELTVRARAGDRFADSTASYQLVSARLAYYRGYGARQHAAKDSAYLLLWGDMEVFDEGRSLIPEWITMRLPDGSTREAKNLTDRDDYVWIAIEVPADFTHGTLVFKGALEFDNGMSVSVVREKEEKLSIQD</sequence>
<evidence type="ECO:0000313" key="3">
    <source>
        <dbReference type="Proteomes" id="UP000320876"/>
    </source>
</evidence>
<evidence type="ECO:0000313" key="2">
    <source>
        <dbReference type="EMBL" id="TQJ05883.1"/>
    </source>
</evidence>
<feature type="compositionally biased region" description="Basic and acidic residues" evidence="1">
    <location>
        <begin position="136"/>
        <end position="146"/>
    </location>
</feature>
<reference evidence="2 3" key="1">
    <citation type="submission" date="2019-06" db="EMBL/GenBank/DDBJ databases">
        <title>Sequencing the genomes of 1000 actinobacteria strains.</title>
        <authorList>
            <person name="Klenk H.-P."/>
        </authorList>
    </citation>
    <scope>NUCLEOTIDE SEQUENCE [LARGE SCALE GENOMIC DNA]</scope>
    <source>
        <strain evidence="2 3">DSM 45679</strain>
    </source>
</reference>
<name>A0A542DRX9_AMYCI</name>